<evidence type="ECO:0000256" key="1">
    <source>
        <dbReference type="ARBA" id="ARBA00023125"/>
    </source>
</evidence>
<dbReference type="SUPFAM" id="SSF50249">
    <property type="entry name" value="Nucleic acid-binding proteins"/>
    <property type="match status" value="1"/>
</dbReference>
<accession>A0A1S6U687</accession>
<keyword evidence="1 2" id="KW-0238">DNA-binding</keyword>
<proteinExistence type="inferred from homology"/>
<dbReference type="PROSITE" id="PS50935">
    <property type="entry name" value="SSB"/>
    <property type="match status" value="1"/>
</dbReference>
<name>A0A1S6U687_9BACT</name>
<evidence type="ECO:0000256" key="4">
    <source>
        <dbReference type="SAM" id="MobiDB-lite"/>
    </source>
</evidence>
<comment type="caution">
    <text evidence="2">Lacks conserved residue(s) required for the propagation of feature annotation.</text>
</comment>
<dbReference type="InterPro" id="IPR011344">
    <property type="entry name" value="ssDNA-bd"/>
</dbReference>
<dbReference type="GO" id="GO:0006260">
    <property type="term" value="P:DNA replication"/>
    <property type="evidence" value="ECO:0007669"/>
    <property type="project" value="InterPro"/>
</dbReference>
<dbReference type="PANTHER" id="PTHR10302">
    <property type="entry name" value="SINGLE-STRANDED DNA-BINDING PROTEIN"/>
    <property type="match status" value="1"/>
</dbReference>
<organism evidence="5 6">
    <name type="scientific">Campylobacter pinnipediorum subsp. caledonicus</name>
    <dbReference type="NCBI Taxonomy" id="1874362"/>
    <lineage>
        <taxon>Bacteria</taxon>
        <taxon>Pseudomonadati</taxon>
        <taxon>Campylobacterota</taxon>
        <taxon>Epsilonproteobacteria</taxon>
        <taxon>Campylobacterales</taxon>
        <taxon>Campylobacteraceae</taxon>
        <taxon>Campylobacter</taxon>
    </lineage>
</organism>
<dbReference type="Pfam" id="PF00436">
    <property type="entry name" value="SSB"/>
    <property type="match status" value="1"/>
</dbReference>
<gene>
    <name evidence="5" type="ORF">CPIN18021_0354</name>
</gene>
<comment type="subunit">
    <text evidence="2">Homotetramer.</text>
</comment>
<feature type="compositionally biased region" description="Polar residues" evidence="4">
    <location>
        <begin position="123"/>
        <end position="137"/>
    </location>
</feature>
<dbReference type="InterPro" id="IPR000424">
    <property type="entry name" value="Primosome_PriB/ssb"/>
</dbReference>
<dbReference type="HAMAP" id="MF_00984">
    <property type="entry name" value="SSB"/>
    <property type="match status" value="1"/>
</dbReference>
<dbReference type="Gene3D" id="2.40.50.140">
    <property type="entry name" value="Nucleic acid-binding proteins"/>
    <property type="match status" value="1"/>
</dbReference>
<dbReference type="PANTHER" id="PTHR10302:SF27">
    <property type="entry name" value="SINGLE-STRANDED DNA-BINDING PROTEIN"/>
    <property type="match status" value="1"/>
</dbReference>
<reference evidence="6" key="1">
    <citation type="submission" date="2016-09" db="EMBL/GenBank/DDBJ databases">
        <title>Comparative genomics of the Campylobacter concisus group.</title>
        <authorList>
            <person name="Miller W.G."/>
            <person name="Yee E."/>
            <person name="Chapman M.H."/>
            <person name="Huynh S."/>
            <person name="Bono J.L."/>
            <person name="On S.L.W."/>
            <person name="StLeger J."/>
            <person name="Foster G."/>
            <person name="Parker C.T."/>
        </authorList>
    </citation>
    <scope>NUCLEOTIDE SEQUENCE [LARGE SCALE GENOMIC DNA]</scope>
    <source>
        <strain evidence="6">RM18021</strain>
    </source>
</reference>
<dbReference type="GO" id="GO:0003697">
    <property type="term" value="F:single-stranded DNA binding"/>
    <property type="evidence" value="ECO:0007669"/>
    <property type="project" value="UniProtKB-UniRule"/>
</dbReference>
<dbReference type="InterPro" id="IPR012340">
    <property type="entry name" value="NA-bd_OB-fold"/>
</dbReference>
<evidence type="ECO:0000313" key="6">
    <source>
        <dbReference type="Proteomes" id="UP000190868"/>
    </source>
</evidence>
<dbReference type="NCBIfam" id="TIGR00621">
    <property type="entry name" value="ssb"/>
    <property type="match status" value="1"/>
</dbReference>
<feature type="compositionally biased region" description="Low complexity" evidence="4">
    <location>
        <begin position="108"/>
        <end position="122"/>
    </location>
</feature>
<dbReference type="Proteomes" id="UP000190868">
    <property type="component" value="Chromosome"/>
</dbReference>
<dbReference type="RefSeq" id="WP_078422904.1">
    <property type="nucleotide sequence ID" value="NZ_CP017018.1"/>
</dbReference>
<evidence type="ECO:0000313" key="5">
    <source>
        <dbReference type="EMBL" id="AQW87199.1"/>
    </source>
</evidence>
<dbReference type="GO" id="GO:0009295">
    <property type="term" value="C:nucleoid"/>
    <property type="evidence" value="ECO:0007669"/>
    <property type="project" value="TreeGrafter"/>
</dbReference>
<dbReference type="AlphaFoldDB" id="A0A1S6U687"/>
<protein>
    <recommendedName>
        <fullName evidence="2 3">Single-stranded DNA-binding protein</fullName>
        <shortName evidence="2">SSB</shortName>
    </recommendedName>
</protein>
<dbReference type="KEGG" id="cpin:CPIN18020_0352"/>
<dbReference type="CDD" id="cd04496">
    <property type="entry name" value="SSB_OBF"/>
    <property type="match status" value="1"/>
</dbReference>
<dbReference type="EMBL" id="CP017258">
    <property type="protein sequence ID" value="AQW87199.1"/>
    <property type="molecule type" value="Genomic_DNA"/>
</dbReference>
<evidence type="ECO:0000256" key="2">
    <source>
        <dbReference type="HAMAP-Rule" id="MF_00984"/>
    </source>
</evidence>
<feature type="region of interest" description="Disordered" evidence="4">
    <location>
        <begin position="105"/>
        <end position="171"/>
    </location>
</feature>
<feature type="compositionally biased region" description="Low complexity" evidence="4">
    <location>
        <begin position="138"/>
        <end position="155"/>
    </location>
</feature>
<evidence type="ECO:0000256" key="3">
    <source>
        <dbReference type="PIRNR" id="PIRNR002070"/>
    </source>
</evidence>
<dbReference type="PIRSF" id="PIRSF002070">
    <property type="entry name" value="SSB"/>
    <property type="match status" value="1"/>
</dbReference>
<sequence length="171" mass="19236">MFNKIVLLGHLTKDIELRYTTTGTAIGISSIAVTRKFITNGEKREETCFIDVVFFNKLAETANQYLAKGSKLLIEGRLKQDIWQDQQGNNKSKHSVIVENMEMLGDANNNNNNTYNTNGSYNPTAKNSNQSYQANTYQRQSQQPQTQVQPKPQQQVTSDDDILVDGTGIPF</sequence>
<dbReference type="GeneID" id="56565990"/>
<keyword evidence="6" id="KW-1185">Reference proteome</keyword>